<dbReference type="OrthoDB" id="47030at2759"/>
<proteinExistence type="predicted"/>
<dbReference type="InterPro" id="IPR049227">
    <property type="entry name" value="DUF6824"/>
</dbReference>
<dbReference type="Proteomes" id="UP000198406">
    <property type="component" value="Unassembled WGS sequence"/>
</dbReference>
<dbReference type="EMBL" id="BDSP01000141">
    <property type="protein sequence ID" value="GAX19897.1"/>
    <property type="molecule type" value="Genomic_DNA"/>
</dbReference>
<organism evidence="3 4">
    <name type="scientific">Fistulifera solaris</name>
    <name type="common">Oleaginous diatom</name>
    <dbReference type="NCBI Taxonomy" id="1519565"/>
    <lineage>
        <taxon>Eukaryota</taxon>
        <taxon>Sar</taxon>
        <taxon>Stramenopiles</taxon>
        <taxon>Ochrophyta</taxon>
        <taxon>Bacillariophyta</taxon>
        <taxon>Bacillariophyceae</taxon>
        <taxon>Bacillariophycidae</taxon>
        <taxon>Naviculales</taxon>
        <taxon>Naviculaceae</taxon>
        <taxon>Fistulifera</taxon>
    </lineage>
</organism>
<feature type="compositionally biased region" description="Basic residues" evidence="1">
    <location>
        <begin position="178"/>
        <end position="188"/>
    </location>
</feature>
<gene>
    <name evidence="3" type="ORF">FisN_1Lh636</name>
</gene>
<sequence>MLQQLLRSSDSTGLMDALEDDITVSKLLKSDESISDFMKSIGKSSEMFQQAFRSSDSAAMIAQILQSRSRARPDEQKRMDTGALMMAQFSDMLTSKEWLPHDAAKHIDNSSIQSMFFRSTSTGSAIAQKSTDWDQMFESQLPPSLAHVLPASSEARIPSATLESTIADDDAKPAASSPKKKRRKRNRTKPNYDPEVMEYCEVTDDDVLLGRGGRSNHHAGNKRYLIEKEKIQPRYLAADKEAKTGISQELVDIVETWGGRFLKLDEETDKWYRVKNIVARKKASQTLREMNTEQYRANKRAKYGC</sequence>
<dbReference type="InParanoid" id="A0A1Z5K0W9"/>
<comment type="caution">
    <text evidence="3">The sequence shown here is derived from an EMBL/GenBank/DDBJ whole genome shotgun (WGS) entry which is preliminary data.</text>
</comment>
<reference evidence="3 4" key="1">
    <citation type="journal article" date="2015" name="Plant Cell">
        <title>Oil accumulation by the oleaginous diatom Fistulifera solaris as revealed by the genome and transcriptome.</title>
        <authorList>
            <person name="Tanaka T."/>
            <person name="Maeda Y."/>
            <person name="Veluchamy A."/>
            <person name="Tanaka M."/>
            <person name="Abida H."/>
            <person name="Marechal E."/>
            <person name="Bowler C."/>
            <person name="Muto M."/>
            <person name="Sunaga Y."/>
            <person name="Tanaka M."/>
            <person name="Yoshino T."/>
            <person name="Taniguchi T."/>
            <person name="Fukuda Y."/>
            <person name="Nemoto M."/>
            <person name="Matsumoto M."/>
            <person name="Wong P.S."/>
            <person name="Aburatani S."/>
            <person name="Fujibuchi W."/>
        </authorList>
    </citation>
    <scope>NUCLEOTIDE SEQUENCE [LARGE SCALE GENOMIC DNA]</scope>
    <source>
        <strain evidence="3 4">JPCC DA0580</strain>
    </source>
</reference>
<evidence type="ECO:0000259" key="2">
    <source>
        <dbReference type="Pfam" id="PF20710"/>
    </source>
</evidence>
<dbReference type="Pfam" id="PF20710">
    <property type="entry name" value="DUF6824"/>
    <property type="match status" value="1"/>
</dbReference>
<name>A0A1Z5K0W9_FISSO</name>
<feature type="region of interest" description="Disordered" evidence="1">
    <location>
        <begin position="162"/>
        <end position="192"/>
    </location>
</feature>
<evidence type="ECO:0000313" key="3">
    <source>
        <dbReference type="EMBL" id="GAX19897.1"/>
    </source>
</evidence>
<protein>
    <recommendedName>
        <fullName evidence="2">DUF6824 domain-containing protein</fullName>
    </recommendedName>
</protein>
<keyword evidence="4" id="KW-1185">Reference proteome</keyword>
<evidence type="ECO:0000313" key="4">
    <source>
        <dbReference type="Proteomes" id="UP000198406"/>
    </source>
</evidence>
<evidence type="ECO:0000256" key="1">
    <source>
        <dbReference type="SAM" id="MobiDB-lite"/>
    </source>
</evidence>
<accession>A0A1Z5K0W9</accession>
<feature type="domain" description="DUF6824" evidence="2">
    <location>
        <begin position="206"/>
        <end position="289"/>
    </location>
</feature>
<dbReference type="AlphaFoldDB" id="A0A1Z5K0W9"/>